<comment type="caution">
    <text evidence="2">The sequence shown here is derived from an EMBL/GenBank/DDBJ whole genome shotgun (WGS) entry which is preliminary data.</text>
</comment>
<gene>
    <name evidence="2" type="ORF">DR999_PMT13847</name>
</gene>
<dbReference type="EMBL" id="QXTE01000152">
    <property type="protein sequence ID" value="TFK03817.1"/>
    <property type="molecule type" value="Genomic_DNA"/>
</dbReference>
<organism evidence="2 3">
    <name type="scientific">Platysternon megacephalum</name>
    <name type="common">big-headed turtle</name>
    <dbReference type="NCBI Taxonomy" id="55544"/>
    <lineage>
        <taxon>Eukaryota</taxon>
        <taxon>Metazoa</taxon>
        <taxon>Chordata</taxon>
        <taxon>Craniata</taxon>
        <taxon>Vertebrata</taxon>
        <taxon>Euteleostomi</taxon>
        <taxon>Archelosauria</taxon>
        <taxon>Testudinata</taxon>
        <taxon>Testudines</taxon>
        <taxon>Cryptodira</taxon>
        <taxon>Durocryptodira</taxon>
        <taxon>Testudinoidea</taxon>
        <taxon>Platysternidae</taxon>
        <taxon>Platysternon</taxon>
    </lineage>
</organism>
<dbReference type="Proteomes" id="UP000297703">
    <property type="component" value="Unassembled WGS sequence"/>
</dbReference>
<evidence type="ECO:0000313" key="2">
    <source>
        <dbReference type="EMBL" id="TFK03817.1"/>
    </source>
</evidence>
<reference evidence="2 3" key="2">
    <citation type="submission" date="2019-04" db="EMBL/GenBank/DDBJ databases">
        <title>The genome sequence of big-headed turtle.</title>
        <authorList>
            <person name="Gong S."/>
        </authorList>
    </citation>
    <scope>NUCLEOTIDE SEQUENCE [LARGE SCALE GENOMIC DNA]</scope>
    <source>
        <strain evidence="2">DO16091913</strain>
        <tissue evidence="2">Muscle</tissue>
    </source>
</reference>
<evidence type="ECO:0000313" key="3">
    <source>
        <dbReference type="Proteomes" id="UP000297703"/>
    </source>
</evidence>
<accession>A0A4D9E2P4</accession>
<proteinExistence type="predicted"/>
<protein>
    <submittedName>
        <fullName evidence="2">Uncharacterized protein</fullName>
    </submittedName>
</protein>
<reference evidence="2 3" key="1">
    <citation type="submission" date="2019-04" db="EMBL/GenBank/DDBJ databases">
        <title>Draft genome of the big-headed turtle Platysternon megacephalum.</title>
        <authorList>
            <person name="Gong S."/>
        </authorList>
    </citation>
    <scope>NUCLEOTIDE SEQUENCE [LARGE SCALE GENOMIC DNA]</scope>
    <source>
        <strain evidence="2">DO16091913</strain>
        <tissue evidence="2">Muscle</tissue>
    </source>
</reference>
<evidence type="ECO:0000256" key="1">
    <source>
        <dbReference type="SAM" id="MobiDB-lite"/>
    </source>
</evidence>
<keyword evidence="3" id="KW-1185">Reference proteome</keyword>
<name>A0A4D9E2P4_9SAUR</name>
<dbReference type="AlphaFoldDB" id="A0A4D9E2P4"/>
<sequence length="104" mass="11934">MQYTKRDLAPSPFVPKPPNSGEIQPLDLAHISVVGQTKTINSPEIRSIQRWDHVPERVQIQAFSRSRSLAIPFQYCIDSESWGCIKYAVHVLLWNPDLMCLKML</sequence>
<feature type="region of interest" description="Disordered" evidence="1">
    <location>
        <begin position="1"/>
        <end position="20"/>
    </location>
</feature>